<dbReference type="AlphaFoldDB" id="A0A5J6JHD6"/>
<dbReference type="InterPro" id="IPR002645">
    <property type="entry name" value="STAS_dom"/>
</dbReference>
<organism evidence="2 3">
    <name type="scientific">Streptomyces vinaceus</name>
    <dbReference type="NCBI Taxonomy" id="1960"/>
    <lineage>
        <taxon>Bacteria</taxon>
        <taxon>Bacillati</taxon>
        <taxon>Actinomycetota</taxon>
        <taxon>Actinomycetes</taxon>
        <taxon>Kitasatosporales</taxon>
        <taxon>Streptomycetaceae</taxon>
        <taxon>Streptomyces</taxon>
    </lineage>
</organism>
<reference evidence="2 3" key="1">
    <citation type="submission" date="2017-09" db="EMBL/GenBank/DDBJ databases">
        <authorList>
            <person name="Lee N."/>
            <person name="Cho B.-K."/>
        </authorList>
    </citation>
    <scope>NUCLEOTIDE SEQUENCE [LARGE SCALE GENOMIC DNA]</scope>
    <source>
        <strain evidence="2 3">ATCC 27476</strain>
    </source>
</reference>
<dbReference type="SUPFAM" id="SSF52091">
    <property type="entry name" value="SpoIIaa-like"/>
    <property type="match status" value="1"/>
</dbReference>
<dbReference type="PROSITE" id="PS50801">
    <property type="entry name" value="STAS"/>
    <property type="match status" value="1"/>
</dbReference>
<dbReference type="EMBL" id="CP023692">
    <property type="protein sequence ID" value="QEV49211.1"/>
    <property type="molecule type" value="Genomic_DNA"/>
</dbReference>
<protein>
    <submittedName>
        <fullName evidence="2">STAS domain-containing protein</fullName>
    </submittedName>
</protein>
<sequence>MINVDVQHCGSSILISANGELDEGAGEVLQRALDRVTMDERDLLVDLHAVTAMDVDGLLHLLNLHRRAERMRLRVLVTGWQPQPQQCMATVAGIPGPRAATGERYALAGFRRLLEEKAQRVRDRSDFADGWLPRA</sequence>
<dbReference type="Gene3D" id="3.30.750.24">
    <property type="entry name" value="STAS domain"/>
    <property type="match status" value="1"/>
</dbReference>
<proteinExistence type="predicted"/>
<evidence type="ECO:0000259" key="1">
    <source>
        <dbReference type="PROSITE" id="PS50801"/>
    </source>
</evidence>
<dbReference type="InterPro" id="IPR036513">
    <property type="entry name" value="STAS_dom_sf"/>
</dbReference>
<feature type="domain" description="STAS" evidence="1">
    <location>
        <begin position="2"/>
        <end position="83"/>
    </location>
</feature>
<gene>
    <name evidence="2" type="ORF">CP980_32745</name>
</gene>
<name>A0A5J6JHD6_STRVI</name>
<dbReference type="Pfam" id="PF01740">
    <property type="entry name" value="STAS"/>
    <property type="match status" value="1"/>
</dbReference>
<evidence type="ECO:0000313" key="3">
    <source>
        <dbReference type="Proteomes" id="UP000325563"/>
    </source>
</evidence>
<dbReference type="RefSeq" id="WP_150529816.1">
    <property type="nucleotide sequence ID" value="NZ_BNBW01000016.1"/>
</dbReference>
<dbReference type="KEGG" id="svn:CP980_32745"/>
<keyword evidence="3" id="KW-1185">Reference proteome</keyword>
<dbReference type="GeneID" id="95615310"/>
<accession>A0A5J6JHD6</accession>
<evidence type="ECO:0000313" key="2">
    <source>
        <dbReference type="EMBL" id="QEV49211.1"/>
    </source>
</evidence>
<dbReference type="Proteomes" id="UP000325563">
    <property type="component" value="Chromosome"/>
</dbReference>